<feature type="compositionally biased region" description="Basic and acidic residues" evidence="1">
    <location>
        <begin position="27"/>
        <end position="37"/>
    </location>
</feature>
<reference evidence="2 3" key="1">
    <citation type="journal article" date="2007" name="Nature">
        <title>Evolution of genes and genomes on the Drosophila phylogeny.</title>
        <authorList>
            <consortium name="Drosophila 12 Genomes Consortium"/>
            <person name="Clark A.G."/>
            <person name="Eisen M.B."/>
            <person name="Smith D.R."/>
            <person name="Bergman C.M."/>
            <person name="Oliver B."/>
            <person name="Markow T.A."/>
            <person name="Kaufman T.C."/>
            <person name="Kellis M."/>
            <person name="Gelbart W."/>
            <person name="Iyer V.N."/>
            <person name="Pollard D.A."/>
            <person name="Sackton T.B."/>
            <person name="Larracuente A.M."/>
            <person name="Singh N.D."/>
            <person name="Abad J.P."/>
            <person name="Abt D.N."/>
            <person name="Adryan B."/>
            <person name="Aguade M."/>
            <person name="Akashi H."/>
            <person name="Anderson W.W."/>
            <person name="Aquadro C.F."/>
            <person name="Ardell D.H."/>
            <person name="Arguello R."/>
            <person name="Artieri C.G."/>
            <person name="Barbash D.A."/>
            <person name="Barker D."/>
            <person name="Barsanti P."/>
            <person name="Batterham P."/>
            <person name="Batzoglou S."/>
            <person name="Begun D."/>
            <person name="Bhutkar A."/>
            <person name="Blanco E."/>
            <person name="Bosak S.A."/>
            <person name="Bradley R.K."/>
            <person name="Brand A.D."/>
            <person name="Brent M.R."/>
            <person name="Brooks A.N."/>
            <person name="Brown R.H."/>
            <person name="Butlin R.K."/>
            <person name="Caggese C."/>
            <person name="Calvi B.R."/>
            <person name="Bernardo de Carvalho A."/>
            <person name="Caspi A."/>
            <person name="Castrezana S."/>
            <person name="Celniker S.E."/>
            <person name="Chang J.L."/>
            <person name="Chapple C."/>
            <person name="Chatterji S."/>
            <person name="Chinwalla A."/>
            <person name="Civetta A."/>
            <person name="Clifton S.W."/>
            <person name="Comeron J.M."/>
            <person name="Costello J.C."/>
            <person name="Coyne J.A."/>
            <person name="Daub J."/>
            <person name="David R.G."/>
            <person name="Delcher A.L."/>
            <person name="Delehaunty K."/>
            <person name="Do C.B."/>
            <person name="Ebling H."/>
            <person name="Edwards K."/>
            <person name="Eickbush T."/>
            <person name="Evans J.D."/>
            <person name="Filipski A."/>
            <person name="Findeiss S."/>
            <person name="Freyhult E."/>
            <person name="Fulton L."/>
            <person name="Fulton R."/>
            <person name="Garcia A.C."/>
            <person name="Gardiner A."/>
            <person name="Garfield D.A."/>
            <person name="Garvin B.E."/>
            <person name="Gibson G."/>
            <person name="Gilbert D."/>
            <person name="Gnerre S."/>
            <person name="Godfrey J."/>
            <person name="Good R."/>
            <person name="Gotea V."/>
            <person name="Gravely B."/>
            <person name="Greenberg A.J."/>
            <person name="Griffiths-Jones S."/>
            <person name="Gross S."/>
            <person name="Guigo R."/>
            <person name="Gustafson E.A."/>
            <person name="Haerty W."/>
            <person name="Hahn M.W."/>
            <person name="Halligan D.L."/>
            <person name="Halpern A.L."/>
            <person name="Halter G.M."/>
            <person name="Han M.V."/>
            <person name="Heger A."/>
            <person name="Hillier L."/>
            <person name="Hinrichs A.S."/>
            <person name="Holmes I."/>
            <person name="Hoskins R.A."/>
            <person name="Hubisz M.J."/>
            <person name="Hultmark D."/>
            <person name="Huntley M.A."/>
            <person name="Jaffe D.B."/>
            <person name="Jagadeeshan S."/>
            <person name="Jeck W.R."/>
            <person name="Johnson J."/>
            <person name="Jones C.D."/>
            <person name="Jordan W.C."/>
            <person name="Karpen G.H."/>
            <person name="Kataoka E."/>
            <person name="Keightley P.D."/>
            <person name="Kheradpour P."/>
            <person name="Kirkness E.F."/>
            <person name="Koerich L.B."/>
            <person name="Kristiansen K."/>
            <person name="Kudrna D."/>
            <person name="Kulathinal R.J."/>
            <person name="Kumar S."/>
            <person name="Kwok R."/>
            <person name="Lander E."/>
            <person name="Langley C.H."/>
            <person name="Lapoint R."/>
            <person name="Lazzaro B.P."/>
            <person name="Lee S.J."/>
            <person name="Levesque L."/>
            <person name="Li R."/>
            <person name="Lin C.F."/>
            <person name="Lin M.F."/>
            <person name="Lindblad-Toh K."/>
            <person name="Llopart A."/>
            <person name="Long M."/>
            <person name="Low L."/>
            <person name="Lozovsky E."/>
            <person name="Lu J."/>
            <person name="Luo M."/>
            <person name="Machado C.A."/>
            <person name="Makalowski W."/>
            <person name="Marzo M."/>
            <person name="Matsuda M."/>
            <person name="Matzkin L."/>
            <person name="McAllister B."/>
            <person name="McBride C.S."/>
            <person name="McKernan B."/>
            <person name="McKernan K."/>
            <person name="Mendez-Lago M."/>
            <person name="Minx P."/>
            <person name="Mollenhauer M.U."/>
            <person name="Montooth K."/>
            <person name="Mount S.M."/>
            <person name="Mu X."/>
            <person name="Myers E."/>
            <person name="Negre B."/>
            <person name="Newfeld S."/>
            <person name="Nielsen R."/>
            <person name="Noor M.A."/>
            <person name="O'Grady P."/>
            <person name="Pachter L."/>
            <person name="Papaceit M."/>
            <person name="Parisi M.J."/>
            <person name="Parisi M."/>
            <person name="Parts L."/>
            <person name="Pedersen J.S."/>
            <person name="Pesole G."/>
            <person name="Phillippy A.M."/>
            <person name="Ponting C.P."/>
            <person name="Pop M."/>
            <person name="Porcelli D."/>
            <person name="Powell J.R."/>
            <person name="Prohaska S."/>
            <person name="Pruitt K."/>
            <person name="Puig M."/>
            <person name="Quesneville H."/>
            <person name="Ram K.R."/>
            <person name="Rand D."/>
            <person name="Rasmussen M.D."/>
            <person name="Reed L.K."/>
            <person name="Reenan R."/>
            <person name="Reily A."/>
            <person name="Remington K.A."/>
            <person name="Rieger T.T."/>
            <person name="Ritchie M.G."/>
            <person name="Robin C."/>
            <person name="Rogers Y.H."/>
            <person name="Rohde C."/>
            <person name="Rozas J."/>
            <person name="Rubenfield M.J."/>
            <person name="Ruiz A."/>
            <person name="Russo S."/>
            <person name="Salzberg S.L."/>
            <person name="Sanchez-Gracia A."/>
            <person name="Saranga D.J."/>
            <person name="Sato H."/>
            <person name="Schaeffer S.W."/>
            <person name="Schatz M.C."/>
            <person name="Schlenke T."/>
            <person name="Schwartz R."/>
            <person name="Segarra C."/>
            <person name="Singh R.S."/>
            <person name="Sirot L."/>
            <person name="Sirota M."/>
            <person name="Sisneros N.B."/>
            <person name="Smith C.D."/>
            <person name="Smith T.F."/>
            <person name="Spieth J."/>
            <person name="Stage D.E."/>
            <person name="Stark A."/>
            <person name="Stephan W."/>
            <person name="Strausberg R.L."/>
            <person name="Strempel S."/>
            <person name="Sturgill D."/>
            <person name="Sutton G."/>
            <person name="Sutton G.G."/>
            <person name="Tao W."/>
            <person name="Teichmann S."/>
            <person name="Tobari Y.N."/>
            <person name="Tomimura Y."/>
            <person name="Tsolas J.M."/>
            <person name="Valente V.L."/>
            <person name="Venter E."/>
            <person name="Venter J.C."/>
            <person name="Vicario S."/>
            <person name="Vieira F.G."/>
            <person name="Vilella A.J."/>
            <person name="Villasante A."/>
            <person name="Walenz B."/>
            <person name="Wang J."/>
            <person name="Wasserman M."/>
            <person name="Watts T."/>
            <person name="Wilson D."/>
            <person name="Wilson R.K."/>
            <person name="Wing R.A."/>
            <person name="Wolfner M.F."/>
            <person name="Wong A."/>
            <person name="Wong G.K."/>
            <person name="Wu C.I."/>
            <person name="Wu G."/>
            <person name="Yamamoto D."/>
            <person name="Yang H.P."/>
            <person name="Yang S.P."/>
            <person name="Yorke J.A."/>
            <person name="Yoshida K."/>
            <person name="Zdobnov E."/>
            <person name="Zhang P."/>
            <person name="Zhang Y."/>
            <person name="Zimin A.V."/>
            <person name="Baldwin J."/>
            <person name="Abdouelleil A."/>
            <person name="Abdulkadir J."/>
            <person name="Abebe A."/>
            <person name="Abera B."/>
            <person name="Abreu J."/>
            <person name="Acer S.C."/>
            <person name="Aftuck L."/>
            <person name="Alexander A."/>
            <person name="An P."/>
            <person name="Anderson E."/>
            <person name="Anderson S."/>
            <person name="Arachi H."/>
            <person name="Azer M."/>
            <person name="Bachantsang P."/>
            <person name="Barry A."/>
            <person name="Bayul T."/>
            <person name="Berlin A."/>
            <person name="Bessette D."/>
            <person name="Bloom T."/>
            <person name="Blye J."/>
            <person name="Boguslavskiy L."/>
            <person name="Bonnet C."/>
            <person name="Boukhgalter B."/>
            <person name="Bourzgui I."/>
            <person name="Brown A."/>
            <person name="Cahill P."/>
            <person name="Channer S."/>
            <person name="Cheshatsang Y."/>
            <person name="Chuda L."/>
            <person name="Citroen M."/>
            <person name="Collymore A."/>
            <person name="Cooke P."/>
            <person name="Costello M."/>
            <person name="D'Aco K."/>
            <person name="Daza R."/>
            <person name="De Haan G."/>
            <person name="DeGray S."/>
            <person name="DeMaso C."/>
            <person name="Dhargay N."/>
            <person name="Dooley K."/>
            <person name="Dooley E."/>
            <person name="Doricent M."/>
            <person name="Dorje P."/>
            <person name="Dorjee K."/>
            <person name="Dupes A."/>
            <person name="Elong R."/>
            <person name="Falk J."/>
            <person name="Farina A."/>
            <person name="Faro S."/>
            <person name="Ferguson D."/>
            <person name="Fisher S."/>
            <person name="Foley C.D."/>
            <person name="Franke A."/>
            <person name="Friedrich D."/>
            <person name="Gadbois L."/>
            <person name="Gearin G."/>
            <person name="Gearin C.R."/>
            <person name="Giannoukos G."/>
            <person name="Goode T."/>
            <person name="Graham J."/>
            <person name="Grandbois E."/>
            <person name="Grewal S."/>
            <person name="Gyaltsen K."/>
            <person name="Hafez N."/>
            <person name="Hagos B."/>
            <person name="Hall J."/>
            <person name="Henson C."/>
            <person name="Hollinger A."/>
            <person name="Honan T."/>
            <person name="Huard M.D."/>
            <person name="Hughes L."/>
            <person name="Hurhula B."/>
            <person name="Husby M.E."/>
            <person name="Kamat A."/>
            <person name="Kanga B."/>
            <person name="Kashin S."/>
            <person name="Khazanovich D."/>
            <person name="Kisner P."/>
            <person name="Lance K."/>
            <person name="Lara M."/>
            <person name="Lee W."/>
            <person name="Lennon N."/>
            <person name="Letendre F."/>
            <person name="LeVine R."/>
            <person name="Lipovsky A."/>
            <person name="Liu X."/>
            <person name="Liu J."/>
            <person name="Liu S."/>
            <person name="Lokyitsang T."/>
            <person name="Lokyitsang Y."/>
            <person name="Lubonja R."/>
            <person name="Lui A."/>
            <person name="MacDonald P."/>
            <person name="Magnisalis V."/>
            <person name="Maru K."/>
            <person name="Matthews C."/>
            <person name="McCusker W."/>
            <person name="McDonough S."/>
            <person name="Mehta T."/>
            <person name="Meldrim J."/>
            <person name="Meneus L."/>
            <person name="Mihai O."/>
            <person name="Mihalev A."/>
            <person name="Mihova T."/>
            <person name="Mittelman R."/>
            <person name="Mlenga V."/>
            <person name="Montmayeur A."/>
            <person name="Mulrain L."/>
            <person name="Navidi A."/>
            <person name="Naylor J."/>
            <person name="Negash T."/>
            <person name="Nguyen T."/>
            <person name="Nguyen N."/>
            <person name="Nicol R."/>
            <person name="Norbu C."/>
            <person name="Norbu N."/>
            <person name="Novod N."/>
            <person name="O'Neill B."/>
            <person name="Osman S."/>
            <person name="Markiewicz E."/>
            <person name="Oyono O.L."/>
            <person name="Patti C."/>
            <person name="Phunkhang P."/>
            <person name="Pierre F."/>
            <person name="Priest M."/>
            <person name="Raghuraman S."/>
            <person name="Rege F."/>
            <person name="Reyes R."/>
            <person name="Rise C."/>
            <person name="Rogov P."/>
            <person name="Ross K."/>
            <person name="Ryan E."/>
            <person name="Settipalli S."/>
            <person name="Shea T."/>
            <person name="Sherpa N."/>
            <person name="Shi L."/>
            <person name="Shih D."/>
            <person name="Sparrow T."/>
            <person name="Spaulding J."/>
            <person name="Stalker J."/>
            <person name="Stange-Thomann N."/>
            <person name="Stavropoulos S."/>
            <person name="Stone C."/>
            <person name="Strader C."/>
            <person name="Tesfaye S."/>
            <person name="Thomson T."/>
            <person name="Thoulutsang Y."/>
            <person name="Thoulutsang D."/>
            <person name="Topham K."/>
            <person name="Topping I."/>
            <person name="Tsamla T."/>
            <person name="Vassiliev H."/>
            <person name="Vo A."/>
            <person name="Wangchuk T."/>
            <person name="Wangdi T."/>
            <person name="Weiand M."/>
            <person name="Wilkinson J."/>
            <person name="Wilson A."/>
            <person name="Yadav S."/>
            <person name="Young G."/>
            <person name="Yu Q."/>
            <person name="Zembek L."/>
            <person name="Zhong D."/>
            <person name="Zimmer A."/>
            <person name="Zwirko Z."/>
            <person name="Jaffe D.B."/>
            <person name="Alvarez P."/>
            <person name="Brockman W."/>
            <person name="Butler J."/>
            <person name="Chin C."/>
            <person name="Gnerre S."/>
            <person name="Grabherr M."/>
            <person name="Kleber M."/>
            <person name="Mauceli E."/>
            <person name="MacCallum I."/>
        </authorList>
    </citation>
    <scope>NUCLEOTIDE SEQUENCE [LARGE SCALE GENOMIC DNA]</scope>
    <source>
        <strain evidence="3">Rob3c / Tucson 14021-0248.25</strain>
    </source>
</reference>
<evidence type="ECO:0000313" key="3">
    <source>
        <dbReference type="Proteomes" id="UP000001292"/>
    </source>
</evidence>
<protein>
    <submittedName>
        <fullName evidence="2">GM24905</fullName>
    </submittedName>
</protein>
<dbReference type="EMBL" id="CH688750">
    <property type="protein sequence ID" value="EDW44980.1"/>
    <property type="molecule type" value="Genomic_DNA"/>
</dbReference>
<feature type="region of interest" description="Disordered" evidence="1">
    <location>
        <begin position="1"/>
        <end position="39"/>
    </location>
</feature>
<keyword evidence="3" id="KW-1185">Reference proteome</keyword>
<dbReference type="HOGENOM" id="CLU_2612830_0_0_1"/>
<proteinExistence type="predicted"/>
<name>B4IQL1_DROSE</name>
<feature type="non-terminal residue" evidence="2">
    <location>
        <position position="1"/>
    </location>
</feature>
<evidence type="ECO:0000256" key="1">
    <source>
        <dbReference type="SAM" id="MobiDB-lite"/>
    </source>
</evidence>
<dbReference type="Proteomes" id="UP000001292">
    <property type="component" value="Unassembled WGS sequence"/>
</dbReference>
<organism evidence="3">
    <name type="scientific">Drosophila sechellia</name>
    <name type="common">Fruit fly</name>
    <dbReference type="NCBI Taxonomy" id="7238"/>
    <lineage>
        <taxon>Eukaryota</taxon>
        <taxon>Metazoa</taxon>
        <taxon>Ecdysozoa</taxon>
        <taxon>Arthropoda</taxon>
        <taxon>Hexapoda</taxon>
        <taxon>Insecta</taxon>
        <taxon>Pterygota</taxon>
        <taxon>Neoptera</taxon>
        <taxon>Endopterygota</taxon>
        <taxon>Diptera</taxon>
        <taxon>Brachycera</taxon>
        <taxon>Muscomorpha</taxon>
        <taxon>Ephydroidea</taxon>
        <taxon>Drosophilidae</taxon>
        <taxon>Drosophila</taxon>
        <taxon>Sophophora</taxon>
    </lineage>
</organism>
<sequence length="79" mass="8284">PSPKTAVSGIVGVEWDGNGNGNGSGAGDRDVPKHLPDASDINQVNENEYDMDMAGQQVQQSCCPGSAGPFPSLHFPWPF</sequence>
<accession>B4IQL1</accession>
<evidence type="ECO:0000313" key="2">
    <source>
        <dbReference type="EMBL" id="EDW44980.1"/>
    </source>
</evidence>
<dbReference type="AlphaFoldDB" id="B4IQL1"/>
<gene>
    <name evidence="2" type="primary">Dsec\GM24905</name>
    <name evidence="2" type="ORF">Dsec_GM24905</name>
</gene>